<dbReference type="AlphaFoldDB" id="A0AA86PMZ4"/>
<dbReference type="InterPro" id="IPR029063">
    <property type="entry name" value="SAM-dependent_MTases_sf"/>
</dbReference>
<dbReference type="SUPFAM" id="SSF57184">
    <property type="entry name" value="Growth factor receptor domain"/>
    <property type="match status" value="1"/>
</dbReference>
<reference evidence="2 3" key="2">
    <citation type="submission" date="2024-07" db="EMBL/GenBank/DDBJ databases">
        <authorList>
            <person name="Akdeniz Z."/>
        </authorList>
    </citation>
    <scope>NUCLEOTIDE SEQUENCE [LARGE SCALE GENOMIC DNA]</scope>
</reference>
<protein>
    <submittedName>
        <fullName evidence="1">FkbM family protein</fullName>
    </submittedName>
    <submittedName>
        <fullName evidence="2">Methyltransferase</fullName>
    </submittedName>
</protein>
<keyword evidence="2" id="KW-0489">Methyltransferase</keyword>
<evidence type="ECO:0000313" key="1">
    <source>
        <dbReference type="EMBL" id="CAI9941197.1"/>
    </source>
</evidence>
<keyword evidence="3" id="KW-1185">Reference proteome</keyword>
<dbReference type="EMBL" id="CATOUU010000687">
    <property type="protein sequence ID" value="CAI9941197.1"/>
    <property type="molecule type" value="Genomic_DNA"/>
</dbReference>
<organism evidence="1">
    <name type="scientific">Hexamita inflata</name>
    <dbReference type="NCBI Taxonomy" id="28002"/>
    <lineage>
        <taxon>Eukaryota</taxon>
        <taxon>Metamonada</taxon>
        <taxon>Diplomonadida</taxon>
        <taxon>Hexamitidae</taxon>
        <taxon>Hexamitinae</taxon>
        <taxon>Hexamita</taxon>
    </lineage>
</organism>
<name>A0AA86PMZ4_9EUKA</name>
<gene>
    <name evidence="2" type="ORF">HINF_LOCUS25378</name>
    <name evidence="1" type="ORF">HINF_LOCUS28842</name>
</gene>
<evidence type="ECO:0000313" key="3">
    <source>
        <dbReference type="Proteomes" id="UP001642409"/>
    </source>
</evidence>
<dbReference type="GO" id="GO:0032259">
    <property type="term" value="P:methylation"/>
    <property type="evidence" value="ECO:0007669"/>
    <property type="project" value="UniProtKB-KW"/>
</dbReference>
<dbReference type="InterPro" id="IPR009030">
    <property type="entry name" value="Growth_fac_rcpt_cys_sf"/>
</dbReference>
<accession>A0AA86PMZ4</accession>
<dbReference type="EMBL" id="CAXDID020000075">
    <property type="protein sequence ID" value="CAL6016163.1"/>
    <property type="molecule type" value="Genomic_DNA"/>
</dbReference>
<comment type="caution">
    <text evidence="1">The sequence shown here is derived from an EMBL/GenBank/DDBJ whole genome shotgun (WGS) entry which is preliminary data.</text>
</comment>
<evidence type="ECO:0000313" key="2">
    <source>
        <dbReference type="EMBL" id="CAL6016163.1"/>
    </source>
</evidence>
<reference evidence="1" key="1">
    <citation type="submission" date="2023-06" db="EMBL/GenBank/DDBJ databases">
        <authorList>
            <person name="Kurt Z."/>
        </authorList>
    </citation>
    <scope>NUCLEOTIDE SEQUENCE</scope>
</reference>
<dbReference type="CDD" id="cd19941">
    <property type="entry name" value="TIL"/>
    <property type="match status" value="1"/>
</dbReference>
<dbReference type="GO" id="GO:0008168">
    <property type="term" value="F:methyltransferase activity"/>
    <property type="evidence" value="ECO:0007669"/>
    <property type="project" value="UniProtKB-KW"/>
</dbReference>
<sequence>MIVQLLTLQLWNSNSTYYCTPLEKYNANQSFCETLTNEEMQEKFNCPPGNFYNHLSSMCENCQKITGQMLCNNGVVTHCDPGYHLFRGECVRFSQTAPGIHQAIGNDMLVESFELEKASNLKQLMKNVNTKFIPLINQVFDEIKGATLGFNEQMYQVNHPSELKRTQRDDFIRSLPDIMGVTTIKNKNPVDYSADAFYFKCGLKSASSSVLNYIKDKDILDIGAGYGSAALNLMNFTSKSVFSFEFNPQIAELYREDMALNNITDYNLHQLHLSDTEGQAWFTNDNSDKSLVNVSTIDIQAKLLNFTPGFVKLELIGRALAALKGSISTLKQFRPVLSVKMNGSYEDLFKVKPFLEENLENYVFEYLQIGLFRGIIDDLVLFAYPKELAVDEE</sequence>
<proteinExistence type="predicted"/>
<dbReference type="SUPFAM" id="SSF53335">
    <property type="entry name" value="S-adenosyl-L-methionine-dependent methyltransferases"/>
    <property type="match status" value="1"/>
</dbReference>
<dbReference type="Proteomes" id="UP001642409">
    <property type="component" value="Unassembled WGS sequence"/>
</dbReference>
<dbReference type="Gene3D" id="3.40.50.150">
    <property type="entry name" value="Vaccinia Virus protein VP39"/>
    <property type="match status" value="1"/>
</dbReference>
<keyword evidence="2" id="KW-0808">Transferase</keyword>